<proteinExistence type="predicted"/>
<reference evidence="2" key="1">
    <citation type="journal article" date="2015" name="Nature">
        <title>Complex archaea that bridge the gap between prokaryotes and eukaryotes.</title>
        <authorList>
            <person name="Spang A."/>
            <person name="Saw J.H."/>
            <person name="Jorgensen S.L."/>
            <person name="Zaremba-Niedzwiedzka K."/>
            <person name="Martijn J."/>
            <person name="Lind A.E."/>
            <person name="van Eijk R."/>
            <person name="Schleper C."/>
            <person name="Guy L."/>
            <person name="Ettema T.J."/>
        </authorList>
    </citation>
    <scope>NUCLEOTIDE SEQUENCE</scope>
</reference>
<organism evidence="2">
    <name type="scientific">marine sediment metagenome</name>
    <dbReference type="NCBI Taxonomy" id="412755"/>
    <lineage>
        <taxon>unclassified sequences</taxon>
        <taxon>metagenomes</taxon>
        <taxon>ecological metagenomes</taxon>
    </lineage>
</organism>
<keyword evidence="1" id="KW-0175">Coiled coil</keyword>
<protein>
    <submittedName>
        <fullName evidence="2">Uncharacterized protein</fullName>
    </submittedName>
</protein>
<gene>
    <name evidence="2" type="ORF">LCGC14_1952120</name>
</gene>
<dbReference type="EMBL" id="LAZR01021333">
    <property type="protein sequence ID" value="KKL85704.1"/>
    <property type="molecule type" value="Genomic_DNA"/>
</dbReference>
<name>A0A0F9FH20_9ZZZZ</name>
<dbReference type="AlphaFoldDB" id="A0A0F9FH20"/>
<comment type="caution">
    <text evidence="2">The sequence shown here is derived from an EMBL/GenBank/DDBJ whole genome shotgun (WGS) entry which is preliminary data.</text>
</comment>
<evidence type="ECO:0000256" key="1">
    <source>
        <dbReference type="SAM" id="Coils"/>
    </source>
</evidence>
<sequence>MTVTQIALRESLEDCRSGSRLISRAAQEFHDERDAAIERGVMVWRQTIRQRGALMLVLKLVGSEHAQDHEALDEAQAENKRLRVERWRTLPDEDGEGGITWSMAYADHDMLLMDAERRVESAQAEVVRLQAALKRYGRDLTECAERIHGNPCDCGLAAALRGEGE</sequence>
<accession>A0A0F9FH20</accession>
<feature type="coiled-coil region" evidence="1">
    <location>
        <begin position="65"/>
        <end position="139"/>
    </location>
</feature>
<evidence type="ECO:0000313" key="2">
    <source>
        <dbReference type="EMBL" id="KKL85704.1"/>
    </source>
</evidence>